<organism evidence="1 2">
    <name type="scientific">Heterotrigona itama</name>
    <dbReference type="NCBI Taxonomy" id="395501"/>
    <lineage>
        <taxon>Eukaryota</taxon>
        <taxon>Metazoa</taxon>
        <taxon>Ecdysozoa</taxon>
        <taxon>Arthropoda</taxon>
        <taxon>Hexapoda</taxon>
        <taxon>Insecta</taxon>
        <taxon>Pterygota</taxon>
        <taxon>Neoptera</taxon>
        <taxon>Endopterygota</taxon>
        <taxon>Hymenoptera</taxon>
        <taxon>Apocrita</taxon>
        <taxon>Aculeata</taxon>
        <taxon>Apoidea</taxon>
        <taxon>Anthophila</taxon>
        <taxon>Apidae</taxon>
        <taxon>Heterotrigona</taxon>
    </lineage>
</organism>
<reference evidence="1" key="1">
    <citation type="submission" date="2020-07" db="EMBL/GenBank/DDBJ databases">
        <authorList>
            <person name="Nazaruddin N."/>
        </authorList>
    </citation>
    <scope>NUCLEOTIDE SEQUENCE</scope>
</reference>
<evidence type="ECO:0000313" key="1">
    <source>
        <dbReference type="EMBL" id="CAD1477593.1"/>
    </source>
</evidence>
<dbReference type="AlphaFoldDB" id="A0A6V7HFT4"/>
<name>A0A6V7HFT4_9HYME</name>
<proteinExistence type="predicted"/>
<feature type="non-terminal residue" evidence="1">
    <location>
        <position position="69"/>
    </location>
</feature>
<dbReference type="EMBL" id="CAJDYZ010010110">
    <property type="protein sequence ID" value="CAD1477593.1"/>
    <property type="molecule type" value="Genomic_DNA"/>
</dbReference>
<sequence length="69" mass="7979">MSSSEFLTNMRIRNSTEIVHKNHFLEDFFEEIFWNIFGLIINTHDWLAIQLILLTLAAVHLPDPIPAGS</sequence>
<accession>A0A6V7HFT4</accession>
<evidence type="ECO:0000313" key="2">
    <source>
        <dbReference type="Proteomes" id="UP000752696"/>
    </source>
</evidence>
<keyword evidence="2" id="KW-1185">Reference proteome</keyword>
<comment type="caution">
    <text evidence="1">The sequence shown here is derived from an EMBL/GenBank/DDBJ whole genome shotgun (WGS) entry which is preliminary data.</text>
</comment>
<protein>
    <submittedName>
        <fullName evidence="1">Uncharacterized protein</fullName>
    </submittedName>
</protein>
<dbReference type="Proteomes" id="UP000752696">
    <property type="component" value="Unassembled WGS sequence"/>
</dbReference>
<gene>
    <name evidence="1" type="ORF">MHI_LOCUS737017</name>
</gene>